<dbReference type="CDD" id="cd01736">
    <property type="entry name" value="LSm14_N"/>
    <property type="match status" value="1"/>
</dbReference>
<dbReference type="SMART" id="SM01271">
    <property type="entry name" value="LSM14"/>
    <property type="match status" value="1"/>
</dbReference>
<feature type="compositionally biased region" description="Low complexity" evidence="2">
    <location>
        <begin position="196"/>
        <end position="240"/>
    </location>
</feature>
<dbReference type="HOGENOM" id="CLU_019221_4_1_1"/>
<name>R9P265_PSEHS</name>
<dbReference type="InterPro" id="IPR047575">
    <property type="entry name" value="Sm"/>
</dbReference>
<dbReference type="GeneID" id="24108242"/>
<evidence type="ECO:0000256" key="2">
    <source>
        <dbReference type="SAM" id="MobiDB-lite"/>
    </source>
</evidence>
<organism evidence="6 7">
    <name type="scientific">Pseudozyma hubeiensis (strain SY62)</name>
    <name type="common">Yeast</name>
    <dbReference type="NCBI Taxonomy" id="1305764"/>
    <lineage>
        <taxon>Eukaryota</taxon>
        <taxon>Fungi</taxon>
        <taxon>Dikarya</taxon>
        <taxon>Basidiomycota</taxon>
        <taxon>Ustilaginomycotina</taxon>
        <taxon>Ustilaginomycetes</taxon>
        <taxon>Ustilaginales</taxon>
        <taxon>Ustilaginaceae</taxon>
        <taxon>Pseudozyma</taxon>
    </lineage>
</organism>
<dbReference type="EMBL" id="DF238793">
    <property type="protein sequence ID" value="GAC95376.1"/>
    <property type="molecule type" value="Genomic_DNA"/>
</dbReference>
<dbReference type="InterPro" id="IPR010920">
    <property type="entry name" value="LSM_dom_sf"/>
</dbReference>
<dbReference type="PROSITE" id="PS51512">
    <property type="entry name" value="DFDF"/>
    <property type="match status" value="1"/>
</dbReference>
<evidence type="ECO:0000259" key="5">
    <source>
        <dbReference type="PROSITE" id="PS52002"/>
    </source>
</evidence>
<evidence type="ECO:0000313" key="6">
    <source>
        <dbReference type="EMBL" id="GAC95376.1"/>
    </source>
</evidence>
<gene>
    <name evidence="6" type="ORF">PHSY_002951</name>
</gene>
<protein>
    <submittedName>
        <fullName evidence="6">G2/M phase checkpoint control protein</fullName>
    </submittedName>
</protein>
<dbReference type="GO" id="GO:0033962">
    <property type="term" value="P:P-body assembly"/>
    <property type="evidence" value="ECO:0007669"/>
    <property type="project" value="TreeGrafter"/>
</dbReference>
<dbReference type="Proteomes" id="UP000014071">
    <property type="component" value="Unassembled WGS sequence"/>
</dbReference>
<feature type="compositionally biased region" description="Polar residues" evidence="2">
    <location>
        <begin position="140"/>
        <end position="155"/>
    </location>
</feature>
<dbReference type="GO" id="GO:0000932">
    <property type="term" value="C:P-body"/>
    <property type="evidence" value="ECO:0007669"/>
    <property type="project" value="TreeGrafter"/>
</dbReference>
<dbReference type="AlphaFoldDB" id="R9P265"/>
<dbReference type="InterPro" id="IPR025762">
    <property type="entry name" value="DFDF"/>
</dbReference>
<feature type="compositionally biased region" description="Basic and acidic residues" evidence="2">
    <location>
        <begin position="181"/>
        <end position="191"/>
    </location>
</feature>
<accession>R9P265</accession>
<dbReference type="InterPro" id="IPR025761">
    <property type="entry name" value="FFD_box"/>
</dbReference>
<feature type="domain" description="FFD box profile" evidence="4">
    <location>
        <begin position="313"/>
        <end position="328"/>
    </location>
</feature>
<feature type="compositionally biased region" description="Pro residues" evidence="2">
    <location>
        <begin position="86"/>
        <end position="96"/>
    </location>
</feature>
<feature type="compositionally biased region" description="Low complexity" evidence="2">
    <location>
        <begin position="156"/>
        <end position="177"/>
    </location>
</feature>
<dbReference type="Gene3D" id="2.30.30.100">
    <property type="match status" value="1"/>
</dbReference>
<reference evidence="7" key="1">
    <citation type="journal article" date="2013" name="Genome Announc.">
        <title>Draft genome sequence of the basidiomycetous yeast-like fungus Pseudozyma hubeiensis SY62, which produces an abundant amount of the biosurfactant mannosylerythritol lipids.</title>
        <authorList>
            <person name="Konishi M."/>
            <person name="Hatada Y."/>
            <person name="Horiuchi J."/>
        </authorList>
    </citation>
    <scope>NUCLEOTIDE SEQUENCE [LARGE SCALE GENOMIC DNA]</scope>
    <source>
        <strain evidence="7">SY62</strain>
    </source>
</reference>
<dbReference type="PROSITE" id="PS52002">
    <property type="entry name" value="SM"/>
    <property type="match status" value="1"/>
</dbReference>
<feature type="region of interest" description="Disordered" evidence="2">
    <location>
        <begin position="363"/>
        <end position="397"/>
    </location>
</feature>
<feature type="domain" description="DFDF" evidence="3">
    <location>
        <begin position="259"/>
        <end position="295"/>
    </location>
</feature>
<dbReference type="Pfam" id="PF12701">
    <property type="entry name" value="LSM14"/>
    <property type="match status" value="1"/>
</dbReference>
<dbReference type="GO" id="GO:0003729">
    <property type="term" value="F:mRNA binding"/>
    <property type="evidence" value="ECO:0007669"/>
    <property type="project" value="TreeGrafter"/>
</dbReference>
<dbReference type="STRING" id="1305764.R9P265"/>
<dbReference type="InterPro" id="IPR019050">
    <property type="entry name" value="FDF_dom"/>
</dbReference>
<feature type="region of interest" description="Disordered" evidence="2">
    <location>
        <begin position="79"/>
        <end position="300"/>
    </location>
</feature>
<feature type="domain" description="Sm" evidence="5">
    <location>
        <begin position="1"/>
        <end position="85"/>
    </location>
</feature>
<evidence type="ECO:0000256" key="1">
    <source>
        <dbReference type="PROSITE-ProRule" id="PRU00846"/>
    </source>
</evidence>
<dbReference type="SMART" id="SM01199">
    <property type="entry name" value="FDF"/>
    <property type="match status" value="1"/>
</dbReference>
<evidence type="ECO:0000259" key="3">
    <source>
        <dbReference type="PROSITE" id="PS51512"/>
    </source>
</evidence>
<dbReference type="PROSITE" id="PS51513">
    <property type="entry name" value="FFD"/>
    <property type="match status" value="1"/>
</dbReference>
<dbReference type="SUPFAM" id="SSF50182">
    <property type="entry name" value="Sm-like ribonucleoproteins"/>
    <property type="match status" value="1"/>
</dbReference>
<dbReference type="InterPro" id="IPR025609">
    <property type="entry name" value="Lsm14-like_N"/>
</dbReference>
<evidence type="ECO:0000259" key="4">
    <source>
        <dbReference type="PROSITE" id="PS51513"/>
    </source>
</evidence>
<feature type="compositionally biased region" description="Low complexity" evidence="2">
    <location>
        <begin position="122"/>
        <end position="139"/>
    </location>
</feature>
<evidence type="ECO:0000313" key="7">
    <source>
        <dbReference type="Proteomes" id="UP000014071"/>
    </source>
</evidence>
<dbReference type="GO" id="GO:0034063">
    <property type="term" value="P:stress granule assembly"/>
    <property type="evidence" value="ECO:0007669"/>
    <property type="project" value="TreeGrafter"/>
</dbReference>
<keyword evidence="7" id="KW-1185">Reference proteome</keyword>
<dbReference type="OrthoDB" id="21539at2759"/>
<dbReference type="PANTHER" id="PTHR13586">
    <property type="entry name" value="SCD6 PROTEIN-RELATED"/>
    <property type="match status" value="1"/>
</dbReference>
<sequence length="421" mass="43687">MATAEYIGALISLVSKSDIRYQGLLASINPNEATIALEKVRSWGTEGRVAAQGRPQEEIPPSDHVYDYIMFRAADVKDLKIDDPNPPKQQPAPPQPALNDPAILGGPGAGGRYGVMPPPPASFGGAPFPGAPASTGPPAQFNNGPQQSSAARSQNKSASPAATKPSTSPSGASPAQPVEKSSADKVLEEMSKLSVSKPASTSQATTSPSTLPSAVPGLPAIPHAAAAAAKAAAAQRPPHASNGNGGVRGSAAREGRAQRDVGGPSMPNKEFDFESANAKFQKHSEAGEGATNGDASNSGAGLLDSIPPAGEKEFYDKSGFFDNISSEVKESLTLGLGPRILCLLLDPTHIRRAVLAPLLHPIRDQPYGTAQPRPSHQPIDQPDLPEQHRRQHQCTDDASDQMQVVLPHPAGVQPETAGFCG</sequence>
<dbReference type="RefSeq" id="XP_012188963.1">
    <property type="nucleotide sequence ID" value="XM_012333573.1"/>
</dbReference>
<proteinExistence type="predicted"/>
<feature type="short sequence motif" description="FFD box" evidence="1">
    <location>
        <begin position="313"/>
        <end position="328"/>
    </location>
</feature>
<dbReference type="PANTHER" id="PTHR13586:SF0">
    <property type="entry name" value="TRAILER HITCH, ISOFORM H"/>
    <property type="match status" value="1"/>
</dbReference>
<dbReference type="eggNOG" id="KOG1073">
    <property type="taxonomic scope" value="Eukaryota"/>
</dbReference>